<dbReference type="Proteomes" id="UP000692954">
    <property type="component" value="Unassembled WGS sequence"/>
</dbReference>
<evidence type="ECO:0000313" key="3">
    <source>
        <dbReference type="Proteomes" id="UP000692954"/>
    </source>
</evidence>
<evidence type="ECO:0000259" key="1">
    <source>
        <dbReference type="Pfam" id="PF11708"/>
    </source>
</evidence>
<organism evidence="2 3">
    <name type="scientific">Paramecium sonneborni</name>
    <dbReference type="NCBI Taxonomy" id="65129"/>
    <lineage>
        <taxon>Eukaryota</taxon>
        <taxon>Sar</taxon>
        <taxon>Alveolata</taxon>
        <taxon>Ciliophora</taxon>
        <taxon>Intramacronucleata</taxon>
        <taxon>Oligohymenophorea</taxon>
        <taxon>Peniculida</taxon>
        <taxon>Parameciidae</taxon>
        <taxon>Paramecium</taxon>
    </lineage>
</organism>
<dbReference type="InterPro" id="IPR021715">
    <property type="entry name" value="Slu7_dom"/>
</dbReference>
<sequence length="85" mass="10475">MKRQQNWLILNLNDNQRFKNFNYDKKFTYEKDKTNYLLNLVVYSAYFDLKSISLIENSKPNFFQGQNQIRMTGRTLQMYKQERFT</sequence>
<accession>A0A8S1KBR4</accession>
<comment type="caution">
    <text evidence="2">The sequence shown here is derived from an EMBL/GenBank/DDBJ whole genome shotgun (WGS) entry which is preliminary data.</text>
</comment>
<protein>
    <recommendedName>
        <fullName evidence="1">Pre-mRNA-splicing factor SLU7 domain-containing protein</fullName>
    </recommendedName>
</protein>
<dbReference type="AlphaFoldDB" id="A0A8S1KBR4"/>
<evidence type="ECO:0000313" key="2">
    <source>
        <dbReference type="EMBL" id="CAD8052027.1"/>
    </source>
</evidence>
<reference evidence="2" key="1">
    <citation type="submission" date="2021-01" db="EMBL/GenBank/DDBJ databases">
        <authorList>
            <consortium name="Genoscope - CEA"/>
            <person name="William W."/>
        </authorList>
    </citation>
    <scope>NUCLEOTIDE SEQUENCE</scope>
</reference>
<feature type="domain" description="Pre-mRNA-splicing factor SLU7" evidence="1">
    <location>
        <begin position="31"/>
        <end position="84"/>
    </location>
</feature>
<proteinExistence type="predicted"/>
<gene>
    <name evidence="2" type="ORF">PSON_ATCC_30995.1.T0060223</name>
</gene>
<keyword evidence="3" id="KW-1185">Reference proteome</keyword>
<dbReference type="Pfam" id="PF11708">
    <property type="entry name" value="Slu7"/>
    <property type="match status" value="1"/>
</dbReference>
<name>A0A8S1KBR4_9CILI</name>
<dbReference type="EMBL" id="CAJJDN010000006">
    <property type="protein sequence ID" value="CAD8052027.1"/>
    <property type="molecule type" value="Genomic_DNA"/>
</dbReference>